<evidence type="ECO:0000313" key="5">
    <source>
        <dbReference type="EMBL" id="KAG7096002.1"/>
    </source>
</evidence>
<dbReference type="SUPFAM" id="SSF56176">
    <property type="entry name" value="FAD-binding/transporter-associated domain-like"/>
    <property type="match status" value="1"/>
</dbReference>
<comment type="similarity">
    <text evidence="1">Belongs to the oxygen-dependent FAD-linked oxidoreductase family.</text>
</comment>
<evidence type="ECO:0000313" key="6">
    <source>
        <dbReference type="Proteomes" id="UP001049176"/>
    </source>
</evidence>
<dbReference type="PANTHER" id="PTHR13878">
    <property type="entry name" value="GULONOLACTONE OXIDASE"/>
    <property type="match status" value="1"/>
</dbReference>
<dbReference type="Gene3D" id="3.30.465.10">
    <property type="match status" value="2"/>
</dbReference>
<dbReference type="GO" id="GO:0016491">
    <property type="term" value="F:oxidoreductase activity"/>
    <property type="evidence" value="ECO:0007669"/>
    <property type="project" value="UniProtKB-KW"/>
</dbReference>
<dbReference type="EMBL" id="CM032183">
    <property type="protein sequence ID" value="KAG7096002.1"/>
    <property type="molecule type" value="Genomic_DNA"/>
</dbReference>
<dbReference type="PROSITE" id="PS51387">
    <property type="entry name" value="FAD_PCMH"/>
    <property type="match status" value="1"/>
</dbReference>
<dbReference type="KEGG" id="more:E1B28_006684"/>
<sequence>MHRSTQNALMVLVVKTVLVVAFLPFVVSLSSSRCRLLPTDDIWPATREWDSFNHSIDGRLIKTVPIGSPCHDHNFDQAKCDVVRDSWSSPELHEAHPSSIMFPLFLNNTCSPFTPRGFPCPVGTYVQYAVNVSSPEHVIKAVRFVKEHNIRFVVKNTGHDYMGRSTGTGAVSVWMHNLQNITWLPNFKSSTYSGPAVKSYAGVRGVDLAAFVNKRGHTVVSGECPTVGFTGGYIQGAGHSALTNLYGLAADQALEFEVITTQGQHLIASATQNQDLFWALSGGGGGTYGVVWSVTVKAHPDTSVSAGFLNFTSTGITPDVYWQAINAYQALIPGLSDSGLFVMANYSTTLFNLSPIFAPNKSVSEVTTLFQPLVDSLQNLGINYTSTIDLYPNYLEAYKAMDAWKEENLPVANIVQGGRLIPRALWNDNSTFSAWKDVVRNLTERSDSDWSHEMILRPTLQISGHPENAVLPAWREAQTMFLPTTVFDVATPFEKIAEDQAKITTQLTPLLKTVTPGSGSYLNEADPNDPDFKEAFYGANYDKLLAIKDKWDPDQILYGSIAVGGDRWQQEDDGRLCRT</sequence>
<keyword evidence="3" id="KW-1133">Transmembrane helix</keyword>
<feature type="domain" description="FAD-binding PCMH-type" evidence="4">
    <location>
        <begin position="118"/>
        <end position="301"/>
    </location>
</feature>
<evidence type="ECO:0000256" key="3">
    <source>
        <dbReference type="SAM" id="Phobius"/>
    </source>
</evidence>
<dbReference type="Pfam" id="PF08031">
    <property type="entry name" value="BBE"/>
    <property type="match status" value="1"/>
</dbReference>
<dbReference type="GO" id="GO:0071949">
    <property type="term" value="F:FAD binding"/>
    <property type="evidence" value="ECO:0007669"/>
    <property type="project" value="InterPro"/>
</dbReference>
<name>A0A9P7UWM1_9AGAR</name>
<keyword evidence="3" id="KW-0812">Transmembrane</keyword>
<keyword evidence="6" id="KW-1185">Reference proteome</keyword>
<reference evidence="5" key="1">
    <citation type="journal article" date="2021" name="Genome Biol. Evol.">
        <title>The assembled and annotated genome of the fairy-ring fungus Marasmius oreades.</title>
        <authorList>
            <person name="Hiltunen M."/>
            <person name="Ament-Velasquez S.L."/>
            <person name="Johannesson H."/>
        </authorList>
    </citation>
    <scope>NUCLEOTIDE SEQUENCE</scope>
    <source>
        <strain evidence="5">03SP1</strain>
    </source>
</reference>
<evidence type="ECO:0000256" key="2">
    <source>
        <dbReference type="ARBA" id="ARBA00023002"/>
    </source>
</evidence>
<protein>
    <recommendedName>
        <fullName evidence="4">FAD-binding PCMH-type domain-containing protein</fullName>
    </recommendedName>
</protein>
<dbReference type="GeneID" id="66075760"/>
<dbReference type="PANTHER" id="PTHR13878:SF91">
    <property type="entry name" value="FAD BINDING DOMAIN PROTEIN (AFU_ORTHOLOGUE AFUA_6G12070)-RELATED"/>
    <property type="match status" value="1"/>
</dbReference>
<proteinExistence type="inferred from homology"/>
<dbReference type="InterPro" id="IPR016166">
    <property type="entry name" value="FAD-bd_PCMH"/>
</dbReference>
<dbReference type="InterPro" id="IPR016169">
    <property type="entry name" value="FAD-bd_PCMH_sub2"/>
</dbReference>
<keyword evidence="3" id="KW-0472">Membrane</keyword>
<dbReference type="InterPro" id="IPR012951">
    <property type="entry name" value="BBE"/>
</dbReference>
<evidence type="ECO:0000259" key="4">
    <source>
        <dbReference type="PROSITE" id="PS51387"/>
    </source>
</evidence>
<gene>
    <name evidence="5" type="ORF">E1B28_006684</name>
</gene>
<dbReference type="AlphaFoldDB" id="A0A9P7UWM1"/>
<dbReference type="InterPro" id="IPR006094">
    <property type="entry name" value="Oxid_FAD_bind_N"/>
</dbReference>
<dbReference type="InterPro" id="IPR036318">
    <property type="entry name" value="FAD-bd_PCMH-like_sf"/>
</dbReference>
<dbReference type="OrthoDB" id="9983560at2759"/>
<dbReference type="RefSeq" id="XP_043012472.1">
    <property type="nucleotide sequence ID" value="XM_043151377.1"/>
</dbReference>
<organism evidence="5 6">
    <name type="scientific">Marasmius oreades</name>
    <name type="common">fairy-ring Marasmius</name>
    <dbReference type="NCBI Taxonomy" id="181124"/>
    <lineage>
        <taxon>Eukaryota</taxon>
        <taxon>Fungi</taxon>
        <taxon>Dikarya</taxon>
        <taxon>Basidiomycota</taxon>
        <taxon>Agaricomycotina</taxon>
        <taxon>Agaricomycetes</taxon>
        <taxon>Agaricomycetidae</taxon>
        <taxon>Agaricales</taxon>
        <taxon>Marasmiineae</taxon>
        <taxon>Marasmiaceae</taxon>
        <taxon>Marasmius</taxon>
    </lineage>
</organism>
<accession>A0A9P7UWM1</accession>
<dbReference type="Proteomes" id="UP001049176">
    <property type="component" value="Chromosome 3"/>
</dbReference>
<keyword evidence="2" id="KW-0560">Oxidoreductase</keyword>
<feature type="transmembrane region" description="Helical" evidence="3">
    <location>
        <begin position="7"/>
        <end position="27"/>
    </location>
</feature>
<evidence type="ECO:0000256" key="1">
    <source>
        <dbReference type="ARBA" id="ARBA00005466"/>
    </source>
</evidence>
<dbReference type="InterPro" id="IPR050432">
    <property type="entry name" value="FAD-linked_Oxidoreductases_BP"/>
</dbReference>
<dbReference type="Pfam" id="PF01565">
    <property type="entry name" value="FAD_binding_4"/>
    <property type="match status" value="1"/>
</dbReference>
<comment type="caution">
    <text evidence="5">The sequence shown here is derived from an EMBL/GenBank/DDBJ whole genome shotgun (WGS) entry which is preliminary data.</text>
</comment>